<evidence type="ECO:0000313" key="5">
    <source>
        <dbReference type="EMBL" id="TKS57587.1"/>
    </source>
</evidence>
<comment type="caution">
    <text evidence="5">The sequence shown here is derived from an EMBL/GenBank/DDBJ whole genome shotgun (WGS) entry which is preliminary data.</text>
</comment>
<dbReference type="Gene3D" id="2.170.130.10">
    <property type="entry name" value="TonB-dependent receptor, plug domain"/>
    <property type="match status" value="1"/>
</dbReference>
<accession>A0A4U5TT96</accession>
<sequence>MSQNFRAQSNPTYIGLNTYLNILEGQYDVVFSYGDDYIKSSSVAYAENLKNLKQYLNYLREQTPFKYLVQSESNILVIQKPFKKTICVNVINEITQEPLTNARLKIDSYIYKSNSKGQFQIPIHSKVINFKIFAEDFITQQYTIDTSLERECYERYISPFYQELDEVVLTNLLTRGIQKIASGGLEINYKEFGLLPGLVEPDVLQSLQALPGIISSKESVSYLNVRGGTHDQNLFLWDGIKMYNTSHFFGMISAFNPYMTQNVRLIKNGTSAKFGDGVSSLIDMKTSNTVADSLNVEIGSNLINVDAVVEVPLSYNSSLELSSRQSINSLWESPTYNQYFEKIFQNTEVTNFGSPSVQQNDDFCFFDTALNFKYQITDKDFLKVNMFYAEDQFALERFDVDGTRVNIRSSNLEQTNFATGLFYKRKWSNKTTSHFQFYSSLYNLNADNTNLRNQQRLDQINEVRETGFKINIETQLSKQFKIENGYQFNETGILNSEEINDPSFFRETQNSILTHSLYSQLNYSSSNSLLNLSLGARANYFSKFDKFRLEPRFNLSYEFTDDLFLEILVEQKNQVTSQTIDLQTDFLGVENRRWVLSDPESRPVVESQQISAGLNFIKPNWFINLDFYYKAVDGITTQGQGFQNQFEFVKTHGRYDVKGFDVLVNKSFEPFSGWVSYSLSENNYKFEDLSPSSFPNNLDIRHVISTGLSYENNGLKLSAGYNWHSGVATTLLSENQDQLPQQIRFESPNAERLKDYFRLDFSTTYTFKLFRSVKAIAGVSFLNILDNSNVYNQFYTIGDNESIHTFRQNGLGFTPNVMFRLRF</sequence>
<dbReference type="OrthoDB" id="9803050at2"/>
<proteinExistence type="predicted"/>
<comment type="subcellular location">
    <subcellularLocation>
        <location evidence="1">Cell outer membrane</location>
    </subcellularLocation>
</comment>
<dbReference type="InterPro" id="IPR012910">
    <property type="entry name" value="Plug_dom"/>
</dbReference>
<dbReference type="EMBL" id="SWMU01000001">
    <property type="protein sequence ID" value="TKS57587.1"/>
    <property type="molecule type" value="Genomic_DNA"/>
</dbReference>
<evidence type="ECO:0000256" key="2">
    <source>
        <dbReference type="ARBA" id="ARBA00023136"/>
    </source>
</evidence>
<name>A0A4U5TT96_9FLAO</name>
<dbReference type="GO" id="GO:0009279">
    <property type="term" value="C:cell outer membrane"/>
    <property type="evidence" value="ECO:0007669"/>
    <property type="project" value="UniProtKB-SubCell"/>
</dbReference>
<organism evidence="5 6">
    <name type="scientific">Mesohalobacter halotolerans</name>
    <dbReference type="NCBI Taxonomy" id="1883405"/>
    <lineage>
        <taxon>Bacteria</taxon>
        <taxon>Pseudomonadati</taxon>
        <taxon>Bacteroidota</taxon>
        <taxon>Flavobacteriia</taxon>
        <taxon>Flavobacteriales</taxon>
        <taxon>Flavobacteriaceae</taxon>
        <taxon>Mesohalobacter</taxon>
    </lineage>
</organism>
<evidence type="ECO:0000256" key="1">
    <source>
        <dbReference type="ARBA" id="ARBA00004442"/>
    </source>
</evidence>
<keyword evidence="5" id="KW-0675">Receptor</keyword>
<protein>
    <submittedName>
        <fullName evidence="5">TonB-dependent receptor</fullName>
    </submittedName>
</protein>
<gene>
    <name evidence="5" type="ORF">FCN74_03990</name>
</gene>
<feature type="domain" description="TonB-dependent receptor plug" evidence="4">
    <location>
        <begin position="202"/>
        <end position="277"/>
    </location>
</feature>
<dbReference type="AlphaFoldDB" id="A0A4U5TT96"/>
<evidence type="ECO:0000259" key="4">
    <source>
        <dbReference type="Pfam" id="PF07715"/>
    </source>
</evidence>
<evidence type="ECO:0000256" key="3">
    <source>
        <dbReference type="ARBA" id="ARBA00023237"/>
    </source>
</evidence>
<dbReference type="InterPro" id="IPR037066">
    <property type="entry name" value="Plug_dom_sf"/>
</dbReference>
<dbReference type="RefSeq" id="WP_138931287.1">
    <property type="nucleotide sequence ID" value="NZ_SWMU01000001.1"/>
</dbReference>
<dbReference type="InterPro" id="IPR036942">
    <property type="entry name" value="Beta-barrel_TonB_sf"/>
</dbReference>
<keyword evidence="6" id="KW-1185">Reference proteome</keyword>
<reference evidence="5 6" key="1">
    <citation type="submission" date="2019-04" db="EMBL/GenBank/DDBJ databases">
        <title>Psychroflexus halotolerans sp. nov., isolated from a marine solar saltern.</title>
        <authorList>
            <person name="Feng X."/>
        </authorList>
    </citation>
    <scope>NUCLEOTIDE SEQUENCE [LARGE SCALE GENOMIC DNA]</scope>
    <source>
        <strain evidence="5 6">WDS2C27</strain>
    </source>
</reference>
<evidence type="ECO:0000313" key="6">
    <source>
        <dbReference type="Proteomes" id="UP000306552"/>
    </source>
</evidence>
<dbReference type="Proteomes" id="UP000306552">
    <property type="component" value="Unassembled WGS sequence"/>
</dbReference>
<dbReference type="Pfam" id="PF07715">
    <property type="entry name" value="Plug"/>
    <property type="match status" value="1"/>
</dbReference>
<dbReference type="SUPFAM" id="SSF56935">
    <property type="entry name" value="Porins"/>
    <property type="match status" value="1"/>
</dbReference>
<keyword evidence="2" id="KW-0472">Membrane</keyword>
<keyword evidence="3" id="KW-0998">Cell outer membrane</keyword>
<dbReference type="Gene3D" id="2.40.170.20">
    <property type="entry name" value="TonB-dependent receptor, beta-barrel domain"/>
    <property type="match status" value="1"/>
</dbReference>